<protein>
    <recommendedName>
        <fullName evidence="2">XS domain-containing protein</fullName>
    </recommendedName>
</protein>
<keyword evidence="4" id="KW-1185">Reference proteome</keyword>
<evidence type="ECO:0000313" key="3">
    <source>
        <dbReference type="EMBL" id="GMI89002.1"/>
    </source>
</evidence>
<name>A0A9W7I517_HIBTR</name>
<dbReference type="EMBL" id="BSYR01000022">
    <property type="protein sequence ID" value="GMI89002.1"/>
    <property type="molecule type" value="Genomic_DNA"/>
</dbReference>
<dbReference type="PANTHER" id="PTHR46619:SF2">
    <property type="entry name" value="XS DOMAIN PROTEIN"/>
    <property type="match status" value="1"/>
</dbReference>
<evidence type="ECO:0000256" key="1">
    <source>
        <dbReference type="SAM" id="MobiDB-lite"/>
    </source>
</evidence>
<feature type="compositionally biased region" description="Basic and acidic residues" evidence="1">
    <location>
        <begin position="1"/>
        <end position="10"/>
    </location>
</feature>
<evidence type="ECO:0000259" key="2">
    <source>
        <dbReference type="Pfam" id="PF03468"/>
    </source>
</evidence>
<gene>
    <name evidence="3" type="ORF">HRI_002569500</name>
</gene>
<sequence length="966" mass="110012">MSSKKLDSRYPHPRSHNQGRLPGSKRMEPEKQLQNQKRKHEDNDSELCFKKLSEFNESSRRQQLLTSSKFQWNHLLSDNLEKAAAAAASCKPEPTMLDGRKVSHYSMSPTGVDCTEENRFVGPRPLHMKEGKPGLSDFRYPDVGNEGMVGETVGFGGFGERLDFDSSSVIYEKAMKRIRRTEEVIESSHRKLDSGERLDFDKVNDLGEIRVSELDRQQYMGEKKMELLHGERHVHEEDCSRHALTQRRVDFSGGEQVLGLGMNDCLFHHEVNKESHRKQSEQENEVLGRPFNGGSLQFQHSAHFSRKCRDEMAQDSEDLDSRMVNGHQSPKRVPFHGEKQELSEDYGHTLPQTCVDFGREPRAMEQANDVFMVLSEGEKLELATDYDRSLPQGHIDFHVESNDKQLENGLLGSWMNHQPKQNETPLQDFSLPLPHHQFGLNGESQVMEQETEVLGSRMCYPQDQNEAYFHGEILQLQQDCALGIKPLPVDDDVRTNQGCNQHISSTKELSINSQSPMQRPKKRIIDLRKIRETRFTTLTQTSDVLDDDLLDINYGGERSGEDSGLQWNITDSDYQFSSPHIQEFAQPTNRKSIKQRLGRSGRVNHPSPPHGKSIKERLGPPCQAHIKPHSSPPCQSRNPIVMSGIGRQKKRKRVMENVNEVHSPIAMPRIERQKLIKPVKENINEFHKGVQARDVISHTVKRGRTEPPEDSDEFKQLIHGAYIKFVKVLNENPAQRRKYTDKGEVKTLKCCVCGSKSEDFDTLSLVMHAFTSQKSRRRRVEHLGLHKALCLLMGWDSMAISDGLWVPKALPYTEALAMKEDLVIWPPVVILHNSSIGTTISDDRIVVSHEELKAFLRDTGFGREISKVCRGKPANQSIMVVIFHGTFSGLREAERLHHLYAENKHGRAEFLRGETQKASLNKVKDVLYGYLGIAGDLDKLDFETKSHSVVKSKKEIYGIAAWDASK</sequence>
<feature type="domain" description="XS" evidence="2">
    <location>
        <begin position="820"/>
        <end position="938"/>
    </location>
</feature>
<dbReference type="OrthoDB" id="777694at2759"/>
<dbReference type="Proteomes" id="UP001165190">
    <property type="component" value="Unassembled WGS sequence"/>
</dbReference>
<dbReference type="PANTHER" id="PTHR46619">
    <property type="entry name" value="RNA RECOGNITION MOTIF XS DOMAIN PROTEIN-RELATED"/>
    <property type="match status" value="1"/>
</dbReference>
<proteinExistence type="predicted"/>
<reference evidence="3" key="1">
    <citation type="submission" date="2023-05" db="EMBL/GenBank/DDBJ databases">
        <title>Genome and transcriptome analyses reveal genes involved in the formation of fine ridges on petal epidermal cells in Hibiscus trionum.</title>
        <authorList>
            <person name="Koshimizu S."/>
            <person name="Masuda S."/>
            <person name="Ishii T."/>
            <person name="Shirasu K."/>
            <person name="Hoshino A."/>
            <person name="Arita M."/>
        </authorList>
    </citation>
    <scope>NUCLEOTIDE SEQUENCE</scope>
    <source>
        <strain evidence="3">Hamamatsu line</strain>
    </source>
</reference>
<feature type="region of interest" description="Disordered" evidence="1">
    <location>
        <begin position="584"/>
        <end position="640"/>
    </location>
</feature>
<feature type="region of interest" description="Disordered" evidence="1">
    <location>
        <begin position="1"/>
        <end position="45"/>
    </location>
</feature>
<dbReference type="AlphaFoldDB" id="A0A9W7I517"/>
<organism evidence="3 4">
    <name type="scientific">Hibiscus trionum</name>
    <name type="common">Flower of an hour</name>
    <dbReference type="NCBI Taxonomy" id="183268"/>
    <lineage>
        <taxon>Eukaryota</taxon>
        <taxon>Viridiplantae</taxon>
        <taxon>Streptophyta</taxon>
        <taxon>Embryophyta</taxon>
        <taxon>Tracheophyta</taxon>
        <taxon>Spermatophyta</taxon>
        <taxon>Magnoliopsida</taxon>
        <taxon>eudicotyledons</taxon>
        <taxon>Gunneridae</taxon>
        <taxon>Pentapetalae</taxon>
        <taxon>rosids</taxon>
        <taxon>malvids</taxon>
        <taxon>Malvales</taxon>
        <taxon>Malvaceae</taxon>
        <taxon>Malvoideae</taxon>
        <taxon>Hibiscus</taxon>
    </lineage>
</organism>
<dbReference type="InterPro" id="IPR005380">
    <property type="entry name" value="XS_domain"/>
</dbReference>
<dbReference type="InterPro" id="IPR038588">
    <property type="entry name" value="XS_domain_sf"/>
</dbReference>
<dbReference type="Pfam" id="PF03468">
    <property type="entry name" value="XS"/>
    <property type="match status" value="1"/>
</dbReference>
<comment type="caution">
    <text evidence="3">The sequence shown here is derived from an EMBL/GenBank/DDBJ whole genome shotgun (WGS) entry which is preliminary data.</text>
</comment>
<dbReference type="GO" id="GO:0031047">
    <property type="term" value="P:regulatory ncRNA-mediated gene silencing"/>
    <property type="evidence" value="ECO:0007669"/>
    <property type="project" value="InterPro"/>
</dbReference>
<accession>A0A9W7I517</accession>
<dbReference type="Gene3D" id="3.30.70.2890">
    <property type="entry name" value="XS domain"/>
    <property type="match status" value="1"/>
</dbReference>
<evidence type="ECO:0000313" key="4">
    <source>
        <dbReference type="Proteomes" id="UP001165190"/>
    </source>
</evidence>